<keyword evidence="3" id="KW-1185">Reference proteome</keyword>
<sequence length="161" mass="16995">MKVSLLAALITTLSSAALAQTRVGNILITPAQPATTAPASSARGAAPTSTVPAGMRELRGRVALRGGADVRLPAGSQVTVTVQEYGRLPVNPVVRVQFPATRLSVPYQVYFNPTRLTPGRRYAISAVVTDRAGQVLYASDPVLALPQGMRVTLNLPVRRLP</sequence>
<keyword evidence="1" id="KW-0732">Signal</keyword>
<dbReference type="InterPro" id="IPR039366">
    <property type="entry name" value="Pilotin"/>
</dbReference>
<reference evidence="3" key="1">
    <citation type="journal article" date="2019" name="Int. J. Syst. Evol. Microbiol.">
        <title>The Global Catalogue of Microorganisms (GCM) 10K type strain sequencing project: providing services to taxonomists for standard genome sequencing and annotation.</title>
        <authorList>
            <consortium name="The Broad Institute Genomics Platform"/>
            <consortium name="The Broad Institute Genome Sequencing Center for Infectious Disease"/>
            <person name="Wu L."/>
            <person name="Ma J."/>
        </authorList>
    </citation>
    <scope>NUCLEOTIDE SEQUENCE [LARGE SCALE GENOMIC DNA]</scope>
    <source>
        <strain evidence="3">CCUG 55995</strain>
    </source>
</reference>
<accession>A0ABV9IAN8</accession>
<dbReference type="EMBL" id="JBHSEI010000008">
    <property type="protein sequence ID" value="MFC4639087.1"/>
    <property type="molecule type" value="Genomic_DNA"/>
</dbReference>
<feature type="signal peptide" evidence="1">
    <location>
        <begin position="1"/>
        <end position="19"/>
    </location>
</feature>
<evidence type="ECO:0000256" key="1">
    <source>
        <dbReference type="SAM" id="SignalP"/>
    </source>
</evidence>
<keyword evidence="2" id="KW-0449">Lipoprotein</keyword>
<dbReference type="Proteomes" id="UP001595952">
    <property type="component" value="Unassembled WGS sequence"/>
</dbReference>
<evidence type="ECO:0000313" key="3">
    <source>
        <dbReference type="Proteomes" id="UP001595952"/>
    </source>
</evidence>
<gene>
    <name evidence="2" type="ORF">ACFO0D_12135</name>
</gene>
<protein>
    <submittedName>
        <fullName evidence="2">YbaY family lipoprotein</fullName>
    </submittedName>
</protein>
<evidence type="ECO:0000313" key="2">
    <source>
        <dbReference type="EMBL" id="MFC4639087.1"/>
    </source>
</evidence>
<name>A0ABV9IAN8_9DEIO</name>
<organism evidence="2 3">
    <name type="scientific">Deinococcus hohokamensis</name>
    <dbReference type="NCBI Taxonomy" id="309883"/>
    <lineage>
        <taxon>Bacteria</taxon>
        <taxon>Thermotogati</taxon>
        <taxon>Deinococcota</taxon>
        <taxon>Deinococci</taxon>
        <taxon>Deinococcales</taxon>
        <taxon>Deinococcaceae</taxon>
        <taxon>Deinococcus</taxon>
    </lineage>
</organism>
<dbReference type="Pfam" id="PF09619">
    <property type="entry name" value="YscW"/>
    <property type="match status" value="1"/>
</dbReference>
<comment type="caution">
    <text evidence="2">The sequence shown here is derived from an EMBL/GenBank/DDBJ whole genome shotgun (WGS) entry which is preliminary data.</text>
</comment>
<proteinExistence type="predicted"/>
<feature type="chain" id="PRO_5047146212" evidence="1">
    <location>
        <begin position="20"/>
        <end position="161"/>
    </location>
</feature>
<dbReference type="RefSeq" id="WP_380062085.1">
    <property type="nucleotide sequence ID" value="NZ_JBHSEI010000008.1"/>
</dbReference>